<evidence type="ECO:0000256" key="7">
    <source>
        <dbReference type="ARBA" id="ARBA00023136"/>
    </source>
</evidence>
<evidence type="ECO:0000256" key="5">
    <source>
        <dbReference type="ARBA" id="ARBA00022989"/>
    </source>
</evidence>
<accession>A0AAD7XQS7</accession>
<dbReference type="PANTHER" id="PTHR11003">
    <property type="entry name" value="POTASSIUM CHANNEL, SUBFAMILY K"/>
    <property type="match status" value="1"/>
</dbReference>
<comment type="subcellular location">
    <subcellularLocation>
        <location evidence="1">Membrane</location>
        <topology evidence="1">Multi-pass membrane protein</topology>
    </subcellularLocation>
</comment>
<dbReference type="AlphaFoldDB" id="A0AAD7XQS7"/>
<evidence type="ECO:0000313" key="12">
    <source>
        <dbReference type="EMBL" id="KAJ8614441.1"/>
    </source>
</evidence>
<dbReference type="PROSITE" id="PS00018">
    <property type="entry name" value="EF_HAND_1"/>
    <property type="match status" value="1"/>
</dbReference>
<comment type="caution">
    <text evidence="12">The sequence shown here is derived from an EMBL/GenBank/DDBJ whole genome shotgun (WGS) entry which is preliminary data.</text>
</comment>
<dbReference type="CDD" id="cd00051">
    <property type="entry name" value="EFh"/>
    <property type="match status" value="1"/>
</dbReference>
<keyword evidence="2" id="KW-0813">Transport</keyword>
<dbReference type="InterPro" id="IPR011992">
    <property type="entry name" value="EF-hand-dom_pair"/>
</dbReference>
<protein>
    <recommendedName>
        <fullName evidence="11">EF-hand domain-containing protein</fullName>
    </recommendedName>
</protein>
<dbReference type="Pfam" id="PF07885">
    <property type="entry name" value="Ion_trans_2"/>
    <property type="match status" value="1"/>
</dbReference>
<dbReference type="InterPro" id="IPR003280">
    <property type="entry name" value="2pore_dom_K_chnl"/>
</dbReference>
<feature type="transmembrane region" description="Helical" evidence="10">
    <location>
        <begin position="6"/>
        <end position="23"/>
    </location>
</feature>
<dbReference type="GO" id="GO:0005886">
    <property type="term" value="C:plasma membrane"/>
    <property type="evidence" value="ECO:0007669"/>
    <property type="project" value="TreeGrafter"/>
</dbReference>
<evidence type="ECO:0000256" key="8">
    <source>
        <dbReference type="ARBA" id="ARBA00023303"/>
    </source>
</evidence>
<dbReference type="Gene3D" id="1.10.287.70">
    <property type="match status" value="1"/>
</dbReference>
<dbReference type="GO" id="GO:0005509">
    <property type="term" value="F:calcium ion binding"/>
    <property type="evidence" value="ECO:0007669"/>
    <property type="project" value="InterPro"/>
</dbReference>
<evidence type="ECO:0000259" key="11">
    <source>
        <dbReference type="PROSITE" id="PS50222"/>
    </source>
</evidence>
<keyword evidence="8" id="KW-0407">Ion channel</keyword>
<dbReference type="GO" id="GO:0005737">
    <property type="term" value="C:cytoplasm"/>
    <property type="evidence" value="ECO:0007669"/>
    <property type="project" value="UniProtKB-ARBA"/>
</dbReference>
<proteinExistence type="predicted"/>
<dbReference type="PROSITE" id="PS50222">
    <property type="entry name" value="EF_HAND_2"/>
    <property type="match status" value="2"/>
</dbReference>
<keyword evidence="13" id="KW-1185">Reference proteome</keyword>
<evidence type="ECO:0000256" key="10">
    <source>
        <dbReference type="SAM" id="Phobius"/>
    </source>
</evidence>
<dbReference type="SUPFAM" id="SSF47473">
    <property type="entry name" value="EF-hand"/>
    <property type="match status" value="1"/>
</dbReference>
<feature type="domain" description="EF-hand" evidence="11">
    <location>
        <begin position="225"/>
        <end position="260"/>
    </location>
</feature>
<dbReference type="SUPFAM" id="SSF81324">
    <property type="entry name" value="Voltage-gated potassium channels"/>
    <property type="match status" value="1"/>
</dbReference>
<evidence type="ECO:0000256" key="4">
    <source>
        <dbReference type="ARBA" id="ARBA00022837"/>
    </source>
</evidence>
<dbReference type="GO" id="GO:0022841">
    <property type="term" value="F:potassium ion leak channel activity"/>
    <property type="evidence" value="ECO:0007669"/>
    <property type="project" value="TreeGrafter"/>
</dbReference>
<feature type="transmembrane region" description="Helical" evidence="10">
    <location>
        <begin position="120"/>
        <end position="139"/>
    </location>
</feature>
<dbReference type="Proteomes" id="UP001230188">
    <property type="component" value="Unassembled WGS sequence"/>
</dbReference>
<evidence type="ECO:0000256" key="6">
    <source>
        <dbReference type="ARBA" id="ARBA00023065"/>
    </source>
</evidence>
<dbReference type="Gene3D" id="1.10.238.10">
    <property type="entry name" value="EF-hand"/>
    <property type="match status" value="1"/>
</dbReference>
<evidence type="ECO:0000256" key="2">
    <source>
        <dbReference type="ARBA" id="ARBA00022448"/>
    </source>
</evidence>
<evidence type="ECO:0000256" key="9">
    <source>
        <dbReference type="SAM" id="MobiDB-lite"/>
    </source>
</evidence>
<name>A0AAD7XQS7_9STRA</name>
<keyword evidence="3 10" id="KW-0812">Transmembrane</keyword>
<gene>
    <name evidence="12" type="ORF">CTAYLR_000794</name>
</gene>
<keyword evidence="5 10" id="KW-1133">Transmembrane helix</keyword>
<dbReference type="InterPro" id="IPR018247">
    <property type="entry name" value="EF_Hand_1_Ca_BS"/>
</dbReference>
<organism evidence="12 13">
    <name type="scientific">Chrysophaeum taylorii</name>
    <dbReference type="NCBI Taxonomy" id="2483200"/>
    <lineage>
        <taxon>Eukaryota</taxon>
        <taxon>Sar</taxon>
        <taxon>Stramenopiles</taxon>
        <taxon>Ochrophyta</taxon>
        <taxon>Pelagophyceae</taxon>
        <taxon>Pelagomonadales</taxon>
        <taxon>Pelagomonadaceae</taxon>
        <taxon>Chrysophaeum</taxon>
    </lineage>
</organism>
<keyword evidence="7 10" id="KW-0472">Membrane</keyword>
<reference evidence="12" key="1">
    <citation type="submission" date="2023-01" db="EMBL/GenBank/DDBJ databases">
        <title>Metagenome sequencing of chrysophaentin producing Chrysophaeum taylorii.</title>
        <authorList>
            <person name="Davison J."/>
            <person name="Bewley C."/>
        </authorList>
    </citation>
    <scope>NUCLEOTIDE SEQUENCE</scope>
    <source>
        <strain evidence="12">NIES-1699</strain>
    </source>
</reference>
<feature type="transmembrane region" description="Helical" evidence="10">
    <location>
        <begin position="81"/>
        <end position="100"/>
    </location>
</feature>
<evidence type="ECO:0000313" key="13">
    <source>
        <dbReference type="Proteomes" id="UP001230188"/>
    </source>
</evidence>
<evidence type="ECO:0000256" key="1">
    <source>
        <dbReference type="ARBA" id="ARBA00004141"/>
    </source>
</evidence>
<keyword evidence="4" id="KW-0106">Calcium</keyword>
<evidence type="ECO:0000256" key="3">
    <source>
        <dbReference type="ARBA" id="ARBA00022692"/>
    </source>
</evidence>
<dbReference type="GO" id="GO:0030322">
    <property type="term" value="P:stabilization of membrane potential"/>
    <property type="evidence" value="ECO:0007669"/>
    <property type="project" value="TreeGrafter"/>
</dbReference>
<dbReference type="InterPro" id="IPR013099">
    <property type="entry name" value="K_chnl_dom"/>
</dbReference>
<feature type="compositionally biased region" description="Low complexity" evidence="9">
    <location>
        <begin position="305"/>
        <end position="322"/>
    </location>
</feature>
<dbReference type="EMBL" id="JAQMWT010000005">
    <property type="protein sequence ID" value="KAJ8614441.1"/>
    <property type="molecule type" value="Genomic_DNA"/>
</dbReference>
<dbReference type="GO" id="GO:0015271">
    <property type="term" value="F:outward rectifier potassium channel activity"/>
    <property type="evidence" value="ECO:0007669"/>
    <property type="project" value="TreeGrafter"/>
</dbReference>
<keyword evidence="6" id="KW-0406">Ion transport</keyword>
<sequence>MPFVLVGIAVIFPIMARLGGYLLKAAENSFLNHIQGSQTSFDARDPSCVARDPSFSSPNLSTIGEATNPILQTRRHRVRGLFSLVLLLIPLSLGSIILWLLNRRGLDIRQENQHHEVGAWSFLDAFWYSYCTLTTIGYGDLSYHHKRKHRTFLLIFMPCSVILGAAAIGNIASIFREIREEKKQTEMLDSMDYQMLAEMDKNGDGVDKNEFVLAMIKALNLVELSKIERFEKQFDDADVDGSGKLDKEDIEAIAAARAKLNREKVGFYEARQVTMAFRRVSKRSSANSAETKVEGARGGTEGIRTSCPTIIEIPPSSSEGSISTVDVERVHADASAEGPDASMLPVDQLEEDLDRALANDVEAPLGRSDSGLSSSERTFLCFPTPF</sequence>
<feature type="domain" description="EF-hand" evidence="11">
    <location>
        <begin position="194"/>
        <end position="221"/>
    </location>
</feature>
<feature type="region of interest" description="Disordered" evidence="9">
    <location>
        <begin position="286"/>
        <end position="322"/>
    </location>
</feature>
<dbReference type="InterPro" id="IPR002048">
    <property type="entry name" value="EF_hand_dom"/>
</dbReference>
<dbReference type="PANTHER" id="PTHR11003:SF291">
    <property type="entry name" value="IP11374P"/>
    <property type="match status" value="1"/>
</dbReference>
<feature type="transmembrane region" description="Helical" evidence="10">
    <location>
        <begin position="151"/>
        <end position="175"/>
    </location>
</feature>